<dbReference type="InterPro" id="IPR050834">
    <property type="entry name" value="Glycosyltransf_2"/>
</dbReference>
<keyword evidence="2" id="KW-0328">Glycosyltransferase</keyword>
<dbReference type="EC" id="2.4.-.-" evidence="2"/>
<dbReference type="RefSeq" id="WP_345474094.1">
    <property type="nucleotide sequence ID" value="NZ_CP125942.1"/>
</dbReference>
<dbReference type="GO" id="GO:0016757">
    <property type="term" value="F:glycosyltransferase activity"/>
    <property type="evidence" value="ECO:0007669"/>
    <property type="project" value="UniProtKB-KW"/>
</dbReference>
<dbReference type="PANTHER" id="PTHR43685">
    <property type="entry name" value="GLYCOSYLTRANSFERASE"/>
    <property type="match status" value="1"/>
</dbReference>
<gene>
    <name evidence="2" type="ORF">QMQ05_06855</name>
</gene>
<dbReference type="Proteomes" id="UP001486888">
    <property type="component" value="Chromosome"/>
</dbReference>
<keyword evidence="2" id="KW-0808">Transferase</keyword>
<dbReference type="Gene3D" id="3.90.550.10">
    <property type="entry name" value="Spore Coat Polysaccharide Biosynthesis Protein SpsA, Chain A"/>
    <property type="match status" value="1"/>
</dbReference>
<dbReference type="Pfam" id="PF00535">
    <property type="entry name" value="Glycos_transf_2"/>
    <property type="match status" value="1"/>
</dbReference>
<proteinExistence type="predicted"/>
<accession>A0AAU6WGE6</accession>
<evidence type="ECO:0000313" key="2">
    <source>
        <dbReference type="EMBL" id="XAO47233.1"/>
    </source>
</evidence>
<dbReference type="InterPro" id="IPR001173">
    <property type="entry name" value="Glyco_trans_2-like"/>
</dbReference>
<reference evidence="2 3" key="1">
    <citation type="submission" date="2023-05" db="EMBL/GenBank/DDBJ databases">
        <title>Glutamicibacter sp. B1, complete genome.</title>
        <authorList>
            <person name="Long Y.H."/>
            <person name="Fang T."/>
            <person name="Li X.Y."/>
        </authorList>
    </citation>
    <scope>NUCLEOTIDE SEQUENCE [LARGE SCALE GENOMIC DNA]</scope>
    <source>
        <strain evidence="2 3">B1</strain>
    </source>
</reference>
<name>A0AAU6WGE6_9MICC</name>
<dbReference type="SUPFAM" id="SSF53448">
    <property type="entry name" value="Nucleotide-diphospho-sugar transferases"/>
    <property type="match status" value="1"/>
</dbReference>
<dbReference type="InterPro" id="IPR029044">
    <property type="entry name" value="Nucleotide-diphossugar_trans"/>
</dbReference>
<dbReference type="AlphaFoldDB" id="A0AAU6WGE6"/>
<feature type="domain" description="Glycosyltransferase 2-like" evidence="1">
    <location>
        <begin position="2"/>
        <end position="132"/>
    </location>
</feature>
<dbReference type="CDD" id="cd00761">
    <property type="entry name" value="Glyco_tranf_GTA_type"/>
    <property type="match status" value="1"/>
</dbReference>
<dbReference type="EMBL" id="CP125942">
    <property type="protein sequence ID" value="XAO47233.1"/>
    <property type="molecule type" value="Genomic_DNA"/>
</dbReference>
<dbReference type="PANTHER" id="PTHR43685:SF2">
    <property type="entry name" value="GLYCOSYLTRANSFERASE 2-LIKE DOMAIN-CONTAINING PROTEIN"/>
    <property type="match status" value="1"/>
</dbReference>
<dbReference type="KEGG" id="gey:QMQ05_06855"/>
<keyword evidence="3" id="KW-1185">Reference proteome</keyword>
<organism evidence="2 3">
    <name type="scientific">Glutamicibacter ectropisis</name>
    <dbReference type="NCBI Taxonomy" id="3046593"/>
    <lineage>
        <taxon>Bacteria</taxon>
        <taxon>Bacillati</taxon>
        <taxon>Actinomycetota</taxon>
        <taxon>Actinomycetes</taxon>
        <taxon>Micrococcales</taxon>
        <taxon>Micrococcaceae</taxon>
        <taxon>Glutamicibacter</taxon>
    </lineage>
</organism>
<sequence>MSVVIPCYNYANFLPEAVLSVISQVGANTQVIIVDDASTDNSLSVAQSLAAEHAEVVVLSNASNRGPVHTFNHGLEHATGEYLVRLDADDLLTPGSLRRAIDVCQVHPEVGLVYGHPVHFSGSSRPAARQQVKGWALWSGMDWVEERCRAGVNVITSPEVLMRMSIVRQVGGQRDLPHGHDMEMWLRIASVSDVAFIRGADQAWHRDHAQSLSARKVNDAVDLAERAKVFETLFSWMTSPADRVAKMRSLTDKALFDGGLKSLRVQLQLGVPDVQGFTQMISVVQGLNLNENQRAVLASVQAAWQVPRNSMLKAIPVFFRRAGRRIIWEYRQRHWRSFGVY</sequence>
<protein>
    <submittedName>
        <fullName evidence="2">Glycosyltransferase family A protein</fullName>
        <ecNumber evidence="2">2.4.-.-</ecNumber>
    </submittedName>
</protein>
<evidence type="ECO:0000313" key="3">
    <source>
        <dbReference type="Proteomes" id="UP001486888"/>
    </source>
</evidence>
<evidence type="ECO:0000259" key="1">
    <source>
        <dbReference type="Pfam" id="PF00535"/>
    </source>
</evidence>